<evidence type="ECO:0000256" key="2">
    <source>
        <dbReference type="ARBA" id="ARBA00023015"/>
    </source>
</evidence>
<keyword evidence="7" id="KW-1185">Reference proteome</keyword>
<evidence type="ECO:0000259" key="5">
    <source>
        <dbReference type="PROSITE" id="PS50931"/>
    </source>
</evidence>
<organism evidence="6 7">
    <name type="scientific">Pararobbsia alpina</name>
    <dbReference type="NCBI Taxonomy" id="621374"/>
    <lineage>
        <taxon>Bacteria</taxon>
        <taxon>Pseudomonadati</taxon>
        <taxon>Pseudomonadota</taxon>
        <taxon>Betaproteobacteria</taxon>
        <taxon>Burkholderiales</taxon>
        <taxon>Burkholderiaceae</taxon>
        <taxon>Pararobbsia</taxon>
    </lineage>
</organism>
<dbReference type="Gene3D" id="1.10.10.10">
    <property type="entry name" value="Winged helix-like DNA-binding domain superfamily/Winged helix DNA-binding domain"/>
    <property type="match status" value="1"/>
</dbReference>
<dbReference type="SUPFAM" id="SSF53850">
    <property type="entry name" value="Periplasmic binding protein-like II"/>
    <property type="match status" value="1"/>
</dbReference>
<dbReference type="EMBL" id="CADIKM010000006">
    <property type="protein sequence ID" value="CAB3785231.1"/>
    <property type="molecule type" value="Genomic_DNA"/>
</dbReference>
<feature type="domain" description="HTH lysR-type" evidence="5">
    <location>
        <begin position="6"/>
        <end position="63"/>
    </location>
</feature>
<evidence type="ECO:0000256" key="1">
    <source>
        <dbReference type="ARBA" id="ARBA00009437"/>
    </source>
</evidence>
<proteinExistence type="inferred from homology"/>
<protein>
    <submittedName>
        <fullName evidence="6">PCP degradation transcriptional activation protein</fullName>
    </submittedName>
</protein>
<keyword evidence="4" id="KW-0804">Transcription</keyword>
<comment type="similarity">
    <text evidence="1">Belongs to the LysR transcriptional regulatory family.</text>
</comment>
<gene>
    <name evidence="6" type="primary">pcpR_1</name>
    <name evidence="6" type="ORF">LMG28138_01989</name>
</gene>
<dbReference type="PANTHER" id="PTHR30118:SF15">
    <property type="entry name" value="TRANSCRIPTIONAL REGULATORY PROTEIN"/>
    <property type="match status" value="1"/>
</dbReference>
<dbReference type="GO" id="GO:0003677">
    <property type="term" value="F:DNA binding"/>
    <property type="evidence" value="ECO:0007669"/>
    <property type="project" value="UniProtKB-KW"/>
</dbReference>
<name>A0A6S7BDN0_9BURK</name>
<dbReference type="InterPro" id="IPR005119">
    <property type="entry name" value="LysR_subst-bd"/>
</dbReference>
<dbReference type="PANTHER" id="PTHR30118">
    <property type="entry name" value="HTH-TYPE TRANSCRIPTIONAL REGULATOR LEUO-RELATED"/>
    <property type="match status" value="1"/>
</dbReference>
<keyword evidence="3" id="KW-0238">DNA-binding</keyword>
<dbReference type="GO" id="GO:0003700">
    <property type="term" value="F:DNA-binding transcription factor activity"/>
    <property type="evidence" value="ECO:0007669"/>
    <property type="project" value="InterPro"/>
</dbReference>
<dbReference type="InterPro" id="IPR036388">
    <property type="entry name" value="WH-like_DNA-bd_sf"/>
</dbReference>
<evidence type="ECO:0000256" key="4">
    <source>
        <dbReference type="ARBA" id="ARBA00023163"/>
    </source>
</evidence>
<dbReference type="Pfam" id="PF03466">
    <property type="entry name" value="LysR_substrate"/>
    <property type="match status" value="1"/>
</dbReference>
<dbReference type="InterPro" id="IPR050389">
    <property type="entry name" value="LysR-type_TF"/>
</dbReference>
<dbReference type="PROSITE" id="PS50931">
    <property type="entry name" value="HTH_LYSR"/>
    <property type="match status" value="1"/>
</dbReference>
<evidence type="ECO:0000256" key="3">
    <source>
        <dbReference type="ARBA" id="ARBA00023125"/>
    </source>
</evidence>
<dbReference type="CDD" id="cd08459">
    <property type="entry name" value="PBP2_DntR_NahR_LinR_like"/>
    <property type="match status" value="1"/>
</dbReference>
<accession>A0A6S7BDN0</accession>
<dbReference type="InterPro" id="IPR036390">
    <property type="entry name" value="WH_DNA-bd_sf"/>
</dbReference>
<dbReference type="InterPro" id="IPR000847">
    <property type="entry name" value="LysR_HTH_N"/>
</dbReference>
<sequence>MNLRELDLNLLVVFLEVLHTRGISAAAQNLGLSQPAVSNALARLRTTFDDALFVRTPGGMLPTPLAEELSGPVSSALSQLQDTFNHHREAFDPATSLRRFTIAMTDVAEVYFMPRLTARCAELAPQVRISVVRSGDRALSNAMADGLIDLAIGANNDFSDSYYQQRLFRQECVTVFRIDHELGRSPLTLERFRAARHVWVAESTSPYDRIAQLLEKAGIRARAPVEVPGFLAVPLIVAQGELVATVPRKLADSIAASFGLSFVKPPLKLPLLQTNTFWHRRFHHDTGHRWLRGLIASEFNE</sequence>
<evidence type="ECO:0000313" key="6">
    <source>
        <dbReference type="EMBL" id="CAB3785231.1"/>
    </source>
</evidence>
<dbReference type="RefSeq" id="WP_175104572.1">
    <property type="nucleotide sequence ID" value="NZ_CADIKM010000006.1"/>
</dbReference>
<dbReference type="Gene3D" id="3.40.190.10">
    <property type="entry name" value="Periplasmic binding protein-like II"/>
    <property type="match status" value="2"/>
</dbReference>
<keyword evidence="2" id="KW-0805">Transcription regulation</keyword>
<dbReference type="Pfam" id="PF00126">
    <property type="entry name" value="HTH_1"/>
    <property type="match status" value="1"/>
</dbReference>
<dbReference type="PRINTS" id="PR00039">
    <property type="entry name" value="HTHLYSR"/>
</dbReference>
<dbReference type="Proteomes" id="UP000494115">
    <property type="component" value="Unassembled WGS sequence"/>
</dbReference>
<evidence type="ECO:0000313" key="7">
    <source>
        <dbReference type="Proteomes" id="UP000494115"/>
    </source>
</evidence>
<reference evidence="6 7" key="1">
    <citation type="submission" date="2020-04" db="EMBL/GenBank/DDBJ databases">
        <authorList>
            <person name="De Canck E."/>
        </authorList>
    </citation>
    <scope>NUCLEOTIDE SEQUENCE [LARGE SCALE GENOMIC DNA]</scope>
    <source>
        <strain evidence="6 7">LMG 28138</strain>
    </source>
</reference>
<dbReference type="SUPFAM" id="SSF46785">
    <property type="entry name" value="Winged helix' DNA-binding domain"/>
    <property type="match status" value="1"/>
</dbReference>
<dbReference type="AlphaFoldDB" id="A0A6S7BDN0"/>